<dbReference type="eggNOG" id="COG0071">
    <property type="taxonomic scope" value="Bacteria"/>
</dbReference>
<dbReference type="InterPro" id="IPR008978">
    <property type="entry name" value="HSP20-like_chaperone"/>
</dbReference>
<organism evidence="4 5">
    <name type="scientific">Azobacteroides pseudotrichonymphae genomovar. CFP2</name>
    <dbReference type="NCBI Taxonomy" id="511995"/>
    <lineage>
        <taxon>Bacteria</taxon>
        <taxon>Pseudomonadati</taxon>
        <taxon>Bacteroidota</taxon>
        <taxon>Bacteroidia</taxon>
        <taxon>Bacteroidales</taxon>
        <taxon>Candidatus Azobacteroides</taxon>
    </lineage>
</organism>
<dbReference type="InterPro" id="IPR002068">
    <property type="entry name" value="A-crystallin/Hsp20_dom"/>
</dbReference>
<dbReference type="SUPFAM" id="SSF49764">
    <property type="entry name" value="HSP20-like chaperones"/>
    <property type="match status" value="1"/>
</dbReference>
<evidence type="ECO:0000256" key="2">
    <source>
        <dbReference type="RuleBase" id="RU003616"/>
    </source>
</evidence>
<name>B6YQH1_AZOPC</name>
<sequence length="140" mass="16081">MLPIRRTQAWLPEILLNDWFNDSLYSQRTITSPALNILERGNGFRVELAAPGIAKEDIKVDISKENQLVISVEKKNESEEKQERYLRKEFGYTQFVKTLTLPDDIDKESIAASYENGILAIEIPRRVRQVAEETKSISIS</sequence>
<dbReference type="CDD" id="cd06464">
    <property type="entry name" value="ACD_sHsps-like"/>
    <property type="match status" value="1"/>
</dbReference>
<keyword evidence="5" id="KW-1185">Reference proteome</keyword>
<dbReference type="RefSeq" id="WP_012573204.1">
    <property type="nucleotide sequence ID" value="NC_011565.1"/>
</dbReference>
<dbReference type="PANTHER" id="PTHR11527">
    <property type="entry name" value="HEAT-SHOCK PROTEIN 20 FAMILY MEMBER"/>
    <property type="match status" value="1"/>
</dbReference>
<evidence type="ECO:0000313" key="4">
    <source>
        <dbReference type="EMBL" id="BAG83443.1"/>
    </source>
</evidence>
<comment type="similarity">
    <text evidence="1 2">Belongs to the small heat shock protein (HSP20) family.</text>
</comment>
<reference evidence="5" key="1">
    <citation type="journal article" date="2008" name="Science">
        <title>Genome of an endosymbiont coupling N2 fixation to cellulolysis within RT protist cells in termite gut.</title>
        <authorList>
            <person name="Hongoh Y."/>
            <person name="Sharma V.K."/>
            <person name="Prakash T."/>
            <person name="Noda S."/>
            <person name="Toh H."/>
            <person name="Taylor T.D."/>
            <person name="Kudo T."/>
            <person name="Sakaki Y."/>
            <person name="Toyoda A."/>
            <person name="Hattori M."/>
            <person name="Ohkuma M."/>
        </authorList>
    </citation>
    <scope>NUCLEOTIDE SEQUENCE [LARGE SCALE GENOMIC DNA]</scope>
</reference>
<gene>
    <name evidence="4" type="ordered locus">CFPG_180</name>
</gene>
<dbReference type="HOGENOM" id="CLU_046737_8_4_10"/>
<dbReference type="Proteomes" id="UP000000723">
    <property type="component" value="Chromosome"/>
</dbReference>
<feature type="domain" description="SHSP" evidence="3">
    <location>
        <begin position="26"/>
        <end position="140"/>
    </location>
</feature>
<dbReference type="InterPro" id="IPR031107">
    <property type="entry name" value="Small_HSP"/>
</dbReference>
<dbReference type="Pfam" id="PF00011">
    <property type="entry name" value="HSP20"/>
    <property type="match status" value="1"/>
</dbReference>
<dbReference type="OrthoDB" id="9814487at2"/>
<dbReference type="KEGG" id="aps:CFPG_180"/>
<proteinExistence type="inferred from homology"/>
<dbReference type="EMBL" id="AP010656">
    <property type="protein sequence ID" value="BAG83443.1"/>
    <property type="molecule type" value="Genomic_DNA"/>
</dbReference>
<dbReference type="Gene3D" id="2.60.40.790">
    <property type="match status" value="1"/>
</dbReference>
<dbReference type="AlphaFoldDB" id="B6YQH1"/>
<evidence type="ECO:0000256" key="1">
    <source>
        <dbReference type="PROSITE-ProRule" id="PRU00285"/>
    </source>
</evidence>
<evidence type="ECO:0000313" key="5">
    <source>
        <dbReference type="Proteomes" id="UP000000723"/>
    </source>
</evidence>
<protein>
    <submittedName>
        <fullName evidence="4">Molecular chaperone IbpA</fullName>
    </submittedName>
</protein>
<dbReference type="STRING" id="511995.CFPG_180"/>
<accession>B6YQH1</accession>
<dbReference type="PROSITE" id="PS01031">
    <property type="entry name" value="SHSP"/>
    <property type="match status" value="1"/>
</dbReference>
<evidence type="ECO:0000259" key="3">
    <source>
        <dbReference type="PROSITE" id="PS01031"/>
    </source>
</evidence>